<dbReference type="AlphaFoldDB" id="A0A250B6K8"/>
<dbReference type="Pfam" id="PF05593">
    <property type="entry name" value="RHS_repeat"/>
    <property type="match status" value="1"/>
</dbReference>
<dbReference type="Proteomes" id="UP000217182">
    <property type="component" value="Chromosome"/>
</dbReference>
<dbReference type="NCBIfam" id="TIGR01643">
    <property type="entry name" value="YD_repeat_2x"/>
    <property type="match status" value="2"/>
</dbReference>
<evidence type="ECO:0000313" key="1">
    <source>
        <dbReference type="EMBL" id="ATA21757.1"/>
    </source>
</evidence>
<dbReference type="InterPro" id="IPR031325">
    <property type="entry name" value="RHS_repeat"/>
</dbReference>
<proteinExistence type="predicted"/>
<reference evidence="1 2" key="1">
    <citation type="submission" date="2016-01" db="EMBL/GenBank/DDBJ databases">
        <authorList>
            <person name="Oliw E.H."/>
        </authorList>
    </citation>
    <scope>NUCLEOTIDE SEQUENCE [LARGE SCALE GENOMIC DNA]</scope>
    <source>
        <strain evidence="1 2">FRB97</strain>
    </source>
</reference>
<sequence length="266" mass="31420">MSETDPASRQTRYQYDRFGRMTALLNPNHNRWQFDYDNGDRLLAQTDYARHRTQYGYDRLEHSHRASNIRWPPEANSRHSYTHGWLRMRLGATDVHRRRYRPTGAAVPAKPLRLRCTRAAHPQYSAAVWHNLLQRLGGTRWGFGRLNWRHNGPQGEEQRFSYDAEHRLASVIFTGNPHYQRAEYCYDALGCRSQKILYPHHGEPETITFHWNGLRMVGEQSSLHPEQATRYLYQENSWEPLARVDSIGESSEVYWYHTELNASRHA</sequence>
<dbReference type="InterPro" id="IPR006530">
    <property type="entry name" value="YD"/>
</dbReference>
<dbReference type="InterPro" id="IPR050708">
    <property type="entry name" value="T6SS_VgrG/RHS"/>
</dbReference>
<keyword evidence="2" id="KW-1185">Reference proteome</keyword>
<accession>A0A250B6K8</accession>
<evidence type="ECO:0008006" key="3">
    <source>
        <dbReference type="Google" id="ProtNLM"/>
    </source>
</evidence>
<evidence type="ECO:0000313" key="2">
    <source>
        <dbReference type="Proteomes" id="UP000217182"/>
    </source>
</evidence>
<organism evidence="1 2">
    <name type="scientific">Gibbsiella quercinecans</name>
    <dbReference type="NCBI Taxonomy" id="929813"/>
    <lineage>
        <taxon>Bacteria</taxon>
        <taxon>Pseudomonadati</taxon>
        <taxon>Pseudomonadota</taxon>
        <taxon>Gammaproteobacteria</taxon>
        <taxon>Enterobacterales</taxon>
        <taxon>Yersiniaceae</taxon>
        <taxon>Gibbsiella</taxon>
    </lineage>
</organism>
<dbReference type="Gene3D" id="2.180.10.10">
    <property type="entry name" value="RHS repeat-associated core"/>
    <property type="match status" value="2"/>
</dbReference>
<dbReference type="EMBL" id="CP014136">
    <property type="protein sequence ID" value="ATA21757.1"/>
    <property type="molecule type" value="Genomic_DNA"/>
</dbReference>
<dbReference type="PANTHER" id="PTHR32305:SF15">
    <property type="entry name" value="PROTEIN RHSA-RELATED"/>
    <property type="match status" value="1"/>
</dbReference>
<dbReference type="KEGG" id="gqu:AWC35_21810"/>
<gene>
    <name evidence="1" type="ORF">AWC35_21810</name>
</gene>
<name>A0A250B6K8_9GAMM</name>
<protein>
    <recommendedName>
        <fullName evidence="3">Type IV secretion protein Rhs</fullName>
    </recommendedName>
</protein>
<dbReference type="PANTHER" id="PTHR32305">
    <property type="match status" value="1"/>
</dbReference>